<accession>M7N911</accession>
<dbReference type="PANTHER" id="PTHR43179">
    <property type="entry name" value="RHAMNOSYLTRANSFERASE WBBL"/>
    <property type="match status" value="1"/>
</dbReference>
<sequence>MSIAISIIVVNYNTYKLTSACIYSILEHTKGVDYEVVLVDNNSTECEPEQFLLDFPSVRLIKTKANLGFAKGNNLGIKYAKGEVILLVNSDAELTNNAVKILADYLTAHTDVGVVTGKLRYPDGRLQHNCQRFPNWKVSLFELLRLQKVFRRWGQRCLLGPFFSYDRLQEVDWVWGTVFMFRKSDLENFPNQQLPDDFFMYGEDIQWCMEFRKRNRKVVFVPQAEILHHMGGSSANSKKLILQNTDLFLQKYYHPLHLRVLRVLNSLL</sequence>
<dbReference type="EMBL" id="AODQ01000019">
    <property type="protein sequence ID" value="EMR03696.1"/>
    <property type="molecule type" value="Genomic_DNA"/>
</dbReference>
<evidence type="ECO:0000313" key="2">
    <source>
        <dbReference type="EMBL" id="EMR03696.1"/>
    </source>
</evidence>
<dbReference type="SUPFAM" id="SSF53448">
    <property type="entry name" value="Nucleotide-diphospho-sugar transferases"/>
    <property type="match status" value="1"/>
</dbReference>
<dbReference type="GO" id="GO:0016757">
    <property type="term" value="F:glycosyltransferase activity"/>
    <property type="evidence" value="ECO:0007669"/>
    <property type="project" value="UniProtKB-KW"/>
</dbReference>
<evidence type="ECO:0000259" key="1">
    <source>
        <dbReference type="Pfam" id="PF00535"/>
    </source>
</evidence>
<name>M7N911_9BACT</name>
<reference evidence="2 3" key="1">
    <citation type="journal article" date="2013" name="Genome Announc.">
        <title>Draft Genome Sequence of Cesiribacter andamanensis Strain AMV16T, Isolated from a Soil Sample from a Mud Volcano in the Andaman Islands, India.</title>
        <authorList>
            <person name="Shivaji S."/>
            <person name="Ara S."/>
            <person name="Begum Z."/>
            <person name="Srinivas T.N."/>
            <person name="Singh A."/>
            <person name="Kumar Pinnaka A."/>
        </authorList>
    </citation>
    <scope>NUCLEOTIDE SEQUENCE [LARGE SCALE GENOMIC DNA]</scope>
    <source>
        <strain evidence="2 3">AMV16</strain>
    </source>
</reference>
<dbReference type="PANTHER" id="PTHR43179:SF7">
    <property type="entry name" value="RHAMNOSYLTRANSFERASE WBBL"/>
    <property type="match status" value="1"/>
</dbReference>
<dbReference type="AlphaFoldDB" id="M7N911"/>
<organism evidence="2 3">
    <name type="scientific">Cesiribacter andamanensis AMV16</name>
    <dbReference type="NCBI Taxonomy" id="1279009"/>
    <lineage>
        <taxon>Bacteria</taxon>
        <taxon>Pseudomonadati</taxon>
        <taxon>Bacteroidota</taxon>
        <taxon>Cytophagia</taxon>
        <taxon>Cytophagales</taxon>
        <taxon>Cesiribacteraceae</taxon>
        <taxon>Cesiribacter</taxon>
    </lineage>
</organism>
<keyword evidence="3" id="KW-1185">Reference proteome</keyword>
<dbReference type="InterPro" id="IPR001173">
    <property type="entry name" value="Glyco_trans_2-like"/>
</dbReference>
<dbReference type="eggNOG" id="COG1216">
    <property type="taxonomic scope" value="Bacteria"/>
</dbReference>
<dbReference type="Gene3D" id="3.90.550.10">
    <property type="entry name" value="Spore Coat Polysaccharide Biosynthesis Protein SpsA, Chain A"/>
    <property type="match status" value="1"/>
</dbReference>
<evidence type="ECO:0000313" key="3">
    <source>
        <dbReference type="Proteomes" id="UP000011910"/>
    </source>
</evidence>
<proteinExistence type="predicted"/>
<comment type="caution">
    <text evidence="2">The sequence shown here is derived from an EMBL/GenBank/DDBJ whole genome shotgun (WGS) entry which is preliminary data.</text>
</comment>
<dbReference type="Proteomes" id="UP000011910">
    <property type="component" value="Unassembled WGS sequence"/>
</dbReference>
<dbReference type="InterPro" id="IPR029044">
    <property type="entry name" value="Nucleotide-diphossugar_trans"/>
</dbReference>
<dbReference type="OrthoDB" id="9771846at2"/>
<feature type="domain" description="Glycosyltransferase 2-like" evidence="1">
    <location>
        <begin position="6"/>
        <end position="133"/>
    </location>
</feature>
<dbReference type="EC" id="2.4.-.-" evidence="2"/>
<keyword evidence="2" id="KW-0808">Transferase</keyword>
<gene>
    <name evidence="2" type="primary">wbbL_1</name>
    <name evidence="2" type="ORF">ADICEAN_01130</name>
</gene>
<dbReference type="Pfam" id="PF00535">
    <property type="entry name" value="Glycos_transf_2"/>
    <property type="match status" value="1"/>
</dbReference>
<protein>
    <submittedName>
        <fullName evidence="2">dTDP-Rha:alpha-D-GlcNAc-pyrophosphate polyprenol, alpha-3-L-rhamnosyltransferase</fullName>
        <ecNumber evidence="2">2.4.-.-</ecNumber>
    </submittedName>
</protein>
<dbReference type="CDD" id="cd04186">
    <property type="entry name" value="GT_2_like_c"/>
    <property type="match status" value="1"/>
</dbReference>
<keyword evidence="2" id="KW-0328">Glycosyltransferase</keyword>
<dbReference type="STRING" id="1279009.ADICEAN_01130"/>
<dbReference type="RefSeq" id="WP_009194530.1">
    <property type="nucleotide sequence ID" value="NZ_AODQ01000019.1"/>
</dbReference>